<accession>A0A3A8B941</accession>
<comment type="caution">
    <text evidence="7">The sequence shown here is derived from an EMBL/GenBank/DDBJ whole genome shotgun (WGS) entry which is preliminary data.</text>
</comment>
<keyword evidence="2 5" id="KW-0479">Metal-binding</keyword>
<dbReference type="SUPFAM" id="SSF49503">
    <property type="entry name" value="Cupredoxins"/>
    <property type="match status" value="1"/>
</dbReference>
<dbReference type="InterPro" id="IPR028871">
    <property type="entry name" value="BlueCu_1_BS"/>
</dbReference>
<dbReference type="InterPro" id="IPR000923">
    <property type="entry name" value="BlueCu_1"/>
</dbReference>
<dbReference type="AlphaFoldDB" id="A0A3A8B941"/>
<dbReference type="PANTHER" id="PTHR36507">
    <property type="entry name" value="BLL1555 PROTEIN"/>
    <property type="match status" value="1"/>
</dbReference>
<evidence type="ECO:0000256" key="4">
    <source>
        <dbReference type="ARBA" id="ARBA00023008"/>
    </source>
</evidence>
<dbReference type="GO" id="GO:0005507">
    <property type="term" value="F:copper ion binding"/>
    <property type="evidence" value="ECO:0007669"/>
    <property type="project" value="InterPro"/>
</dbReference>
<dbReference type="InterPro" id="IPR008972">
    <property type="entry name" value="Cupredoxin"/>
</dbReference>
<feature type="binding site" evidence="5">
    <location>
        <position position="36"/>
    </location>
    <ligand>
        <name>Cu cation</name>
        <dbReference type="ChEBI" id="CHEBI:23378"/>
    </ligand>
</feature>
<evidence type="ECO:0000256" key="2">
    <source>
        <dbReference type="ARBA" id="ARBA00022723"/>
    </source>
</evidence>
<dbReference type="InterPro" id="IPR052721">
    <property type="entry name" value="ET_Amicyanin"/>
</dbReference>
<protein>
    <recommendedName>
        <fullName evidence="6">Blue (type 1) copper domain-containing protein</fullName>
    </recommendedName>
</protein>
<sequence length="138" mass="15288">MGGRPDGSKVWFDPYGLLIRPGQTVRWTNEDKSNSHTATAYAPEIYDHPRRIPDGAEPFDSDYLLPGETFEVTLDVPGVYDYYCIPHELSGMVGRIIVADPGQTDFTGYPEDGLDQVILDGFPPIAEILKQGSVRKEG</sequence>
<proteinExistence type="predicted"/>
<evidence type="ECO:0000313" key="8">
    <source>
        <dbReference type="Proteomes" id="UP000281128"/>
    </source>
</evidence>
<feature type="binding site" evidence="5">
    <location>
        <position position="87"/>
    </location>
    <ligand>
        <name>Cu cation</name>
        <dbReference type="ChEBI" id="CHEBI:23378"/>
    </ligand>
</feature>
<evidence type="ECO:0000259" key="6">
    <source>
        <dbReference type="Pfam" id="PF00127"/>
    </source>
</evidence>
<keyword evidence="8" id="KW-1185">Reference proteome</keyword>
<dbReference type="PROSITE" id="PS00196">
    <property type="entry name" value="COPPER_BLUE"/>
    <property type="match status" value="1"/>
</dbReference>
<comment type="cofactor">
    <cofactor evidence="5">
        <name>Cu(2+)</name>
        <dbReference type="ChEBI" id="CHEBI:29036"/>
    </cofactor>
    <text evidence="5">The crystal structure with reduced Cu(1+) has also been determined.</text>
</comment>
<evidence type="ECO:0000256" key="1">
    <source>
        <dbReference type="ARBA" id="ARBA00022448"/>
    </source>
</evidence>
<organism evidence="7 8">
    <name type="scientific">Roseovarius spongiae</name>
    <dbReference type="NCBI Taxonomy" id="2320272"/>
    <lineage>
        <taxon>Bacteria</taxon>
        <taxon>Pseudomonadati</taxon>
        <taxon>Pseudomonadota</taxon>
        <taxon>Alphaproteobacteria</taxon>
        <taxon>Rhodobacterales</taxon>
        <taxon>Roseobacteraceae</taxon>
        <taxon>Roseovarius</taxon>
    </lineage>
</organism>
<gene>
    <name evidence="7" type="ORF">D6850_12260</name>
</gene>
<evidence type="ECO:0000256" key="3">
    <source>
        <dbReference type="ARBA" id="ARBA00022982"/>
    </source>
</evidence>
<dbReference type="OrthoDB" id="7510199at2"/>
<evidence type="ECO:0000313" key="7">
    <source>
        <dbReference type="EMBL" id="RKF14216.1"/>
    </source>
</evidence>
<dbReference type="Gene3D" id="2.60.40.420">
    <property type="entry name" value="Cupredoxins - blue copper proteins"/>
    <property type="match status" value="1"/>
</dbReference>
<dbReference type="GO" id="GO:0009055">
    <property type="term" value="F:electron transfer activity"/>
    <property type="evidence" value="ECO:0007669"/>
    <property type="project" value="InterPro"/>
</dbReference>
<dbReference type="Proteomes" id="UP000281128">
    <property type="component" value="Unassembled WGS sequence"/>
</dbReference>
<feature type="binding site" evidence="5">
    <location>
        <position position="84"/>
    </location>
    <ligand>
        <name>Cu cation</name>
        <dbReference type="ChEBI" id="CHEBI:23378"/>
    </ligand>
</feature>
<evidence type="ECO:0000256" key="5">
    <source>
        <dbReference type="PIRSR" id="PIRSR602387-1"/>
    </source>
</evidence>
<keyword evidence="4 5" id="KW-0186">Copper</keyword>
<reference evidence="7 8" key="1">
    <citation type="submission" date="2018-09" db="EMBL/GenBank/DDBJ databases">
        <title>Roseovarius spongiae sp. nov., isolated from a marine sponge.</title>
        <authorList>
            <person name="Zhuang L."/>
            <person name="Luo L."/>
        </authorList>
    </citation>
    <scope>NUCLEOTIDE SEQUENCE [LARGE SCALE GENOMIC DNA]</scope>
    <source>
        <strain evidence="7 8">HN-E21</strain>
    </source>
</reference>
<dbReference type="PRINTS" id="PR00157">
    <property type="entry name" value="PLASTOCYANIN"/>
</dbReference>
<keyword evidence="1" id="KW-0813">Transport</keyword>
<dbReference type="InterPro" id="IPR002387">
    <property type="entry name" value="Plastocyanin"/>
</dbReference>
<dbReference type="EMBL" id="RAPE01000003">
    <property type="protein sequence ID" value="RKF14216.1"/>
    <property type="molecule type" value="Genomic_DNA"/>
</dbReference>
<dbReference type="PANTHER" id="PTHR36507:SF1">
    <property type="entry name" value="BLL1555 PROTEIN"/>
    <property type="match status" value="1"/>
</dbReference>
<keyword evidence="3" id="KW-0249">Electron transport</keyword>
<feature type="binding site" evidence="5">
    <location>
        <position position="92"/>
    </location>
    <ligand>
        <name>Cu cation</name>
        <dbReference type="ChEBI" id="CHEBI:23378"/>
    </ligand>
</feature>
<dbReference type="CDD" id="cd04220">
    <property type="entry name" value="Halocyanin"/>
    <property type="match status" value="1"/>
</dbReference>
<dbReference type="Pfam" id="PF00127">
    <property type="entry name" value="Copper-bind"/>
    <property type="match status" value="1"/>
</dbReference>
<feature type="domain" description="Blue (type 1) copper" evidence="6">
    <location>
        <begin position="8"/>
        <end position="98"/>
    </location>
</feature>
<name>A0A3A8B941_9RHOB</name>